<feature type="region of interest" description="Disordered" evidence="1">
    <location>
        <begin position="1"/>
        <end position="32"/>
    </location>
</feature>
<dbReference type="AlphaFoldDB" id="A0A2I2GHC2"/>
<reference evidence="2 3" key="1">
    <citation type="submission" date="2016-12" db="EMBL/GenBank/DDBJ databases">
        <title>The genomes of Aspergillus section Nigri reveals drivers in fungal speciation.</title>
        <authorList>
            <consortium name="DOE Joint Genome Institute"/>
            <person name="Vesth T.C."/>
            <person name="Nybo J."/>
            <person name="Theobald S."/>
            <person name="Brandl J."/>
            <person name="Frisvad J.C."/>
            <person name="Nielsen K.F."/>
            <person name="Lyhne E.K."/>
            <person name="Kogle M.E."/>
            <person name="Kuo A."/>
            <person name="Riley R."/>
            <person name="Clum A."/>
            <person name="Nolan M."/>
            <person name="Lipzen A."/>
            <person name="Salamov A."/>
            <person name="Henrissat B."/>
            <person name="Wiebenga A."/>
            <person name="De Vries R.P."/>
            <person name="Grigoriev I.V."/>
            <person name="Mortensen U.H."/>
            <person name="Andersen M.R."/>
            <person name="Baker S.E."/>
        </authorList>
    </citation>
    <scope>NUCLEOTIDE SEQUENCE [LARGE SCALE GENOMIC DNA]</scope>
    <source>
        <strain evidence="2 3">IBT 23096</strain>
    </source>
</reference>
<gene>
    <name evidence="2" type="ORF">P170DRAFT_434070</name>
</gene>
<protein>
    <submittedName>
        <fullName evidence="2">Uncharacterized protein</fullName>
    </submittedName>
</protein>
<proteinExistence type="predicted"/>
<evidence type="ECO:0000313" key="2">
    <source>
        <dbReference type="EMBL" id="PLB52276.1"/>
    </source>
</evidence>
<evidence type="ECO:0000313" key="3">
    <source>
        <dbReference type="Proteomes" id="UP000234275"/>
    </source>
</evidence>
<accession>A0A2I2GHC2</accession>
<sequence length="65" mass="7069">MAIHRLIPLKNHPGKISDYDSKPEGDRPVPAARGTLADSFIPLYLQVSSIRGIAKQSPSTDLSQL</sequence>
<evidence type="ECO:0000256" key="1">
    <source>
        <dbReference type="SAM" id="MobiDB-lite"/>
    </source>
</evidence>
<dbReference type="VEuPathDB" id="FungiDB:P170DRAFT_434070"/>
<dbReference type="Proteomes" id="UP000234275">
    <property type="component" value="Unassembled WGS sequence"/>
</dbReference>
<dbReference type="RefSeq" id="XP_024707578.1">
    <property type="nucleotide sequence ID" value="XM_024848635.1"/>
</dbReference>
<dbReference type="GeneID" id="36556334"/>
<organism evidence="2 3">
    <name type="scientific">Aspergillus steynii IBT 23096</name>
    <dbReference type="NCBI Taxonomy" id="1392250"/>
    <lineage>
        <taxon>Eukaryota</taxon>
        <taxon>Fungi</taxon>
        <taxon>Dikarya</taxon>
        <taxon>Ascomycota</taxon>
        <taxon>Pezizomycotina</taxon>
        <taxon>Eurotiomycetes</taxon>
        <taxon>Eurotiomycetidae</taxon>
        <taxon>Eurotiales</taxon>
        <taxon>Aspergillaceae</taxon>
        <taxon>Aspergillus</taxon>
        <taxon>Aspergillus subgen. Circumdati</taxon>
    </lineage>
</organism>
<dbReference type="EMBL" id="MSFO01000002">
    <property type="protein sequence ID" value="PLB52276.1"/>
    <property type="molecule type" value="Genomic_DNA"/>
</dbReference>
<name>A0A2I2GHC2_9EURO</name>
<comment type="caution">
    <text evidence="2">The sequence shown here is derived from an EMBL/GenBank/DDBJ whole genome shotgun (WGS) entry which is preliminary data.</text>
</comment>
<feature type="compositionally biased region" description="Basic and acidic residues" evidence="1">
    <location>
        <begin position="15"/>
        <end position="27"/>
    </location>
</feature>
<keyword evidence="3" id="KW-1185">Reference proteome</keyword>